<dbReference type="InterPro" id="IPR020013">
    <property type="entry name" value="Flagellar_FlgE/F/G"/>
</dbReference>
<accession>A0A1I1KBI4</accession>
<organism evidence="8 9">
    <name type="scientific">Devosia psychrophila</name>
    <dbReference type="NCBI Taxonomy" id="728005"/>
    <lineage>
        <taxon>Bacteria</taxon>
        <taxon>Pseudomonadati</taxon>
        <taxon>Pseudomonadota</taxon>
        <taxon>Alphaproteobacteria</taxon>
        <taxon>Hyphomicrobiales</taxon>
        <taxon>Devosiaceae</taxon>
        <taxon>Devosia</taxon>
    </lineage>
</organism>
<feature type="domain" description="Flagellar hook protein FlgE/F/G-like D1" evidence="7">
    <location>
        <begin position="90"/>
        <end position="153"/>
    </location>
</feature>
<comment type="similarity">
    <text evidence="2 4">Belongs to the flagella basal body rod proteins family.</text>
</comment>
<sequence length="246" mass="26271">MIENAQLISLSRQIALQRQMDVVANNMANLNTTGFKSEQILFEEYVMPVARDQDFPRLDQPLSYVQDWATIHDLSGGAMVQTGSELDVGLNGDGFFAVQTPGGDRWTRAGSFQLSANGTLVDASGNPILGEGGPIQFGPEENGITISADGAVSSSAGQKGKLRLVEFANVQQLTREGSNLWAGGTPVAAANTRAMQGFIEKSNVSGVSEMAEMIRVTRAYESAASLASKQDELRRSAIQRLGDTNA</sequence>
<dbReference type="RefSeq" id="WP_342028107.1">
    <property type="nucleotide sequence ID" value="NZ_FOMB01000007.1"/>
</dbReference>
<dbReference type="InterPro" id="IPR037925">
    <property type="entry name" value="FlgE/F/G-like"/>
</dbReference>
<dbReference type="AlphaFoldDB" id="A0A1I1KBI4"/>
<evidence type="ECO:0000313" key="9">
    <source>
        <dbReference type="Proteomes" id="UP000182258"/>
    </source>
</evidence>
<dbReference type="InterPro" id="IPR012836">
    <property type="entry name" value="FlgF"/>
</dbReference>
<evidence type="ECO:0000313" key="8">
    <source>
        <dbReference type="EMBL" id="SFC58239.1"/>
    </source>
</evidence>
<dbReference type="GO" id="GO:0030694">
    <property type="term" value="C:bacterial-type flagellum basal body, rod"/>
    <property type="evidence" value="ECO:0007669"/>
    <property type="project" value="UniProtKB-UniRule"/>
</dbReference>
<evidence type="ECO:0000256" key="1">
    <source>
        <dbReference type="ARBA" id="ARBA00004117"/>
    </source>
</evidence>
<dbReference type="InterPro" id="IPR053967">
    <property type="entry name" value="LlgE_F_G-like_D1"/>
</dbReference>
<gene>
    <name evidence="8" type="ORF">SAMN04488059_10766</name>
</gene>
<dbReference type="Proteomes" id="UP000182258">
    <property type="component" value="Unassembled WGS sequence"/>
</dbReference>
<dbReference type="Pfam" id="PF06429">
    <property type="entry name" value="Flg_bbr_C"/>
    <property type="match status" value="1"/>
</dbReference>
<dbReference type="EMBL" id="FOMB01000007">
    <property type="protein sequence ID" value="SFC58239.1"/>
    <property type="molecule type" value="Genomic_DNA"/>
</dbReference>
<feature type="domain" description="Flagellar basal body rod protein N-terminal" evidence="5">
    <location>
        <begin position="9"/>
        <end position="36"/>
    </location>
</feature>
<dbReference type="GO" id="GO:0071978">
    <property type="term" value="P:bacterial-type flagellum-dependent swarming motility"/>
    <property type="evidence" value="ECO:0007669"/>
    <property type="project" value="TreeGrafter"/>
</dbReference>
<dbReference type="SUPFAM" id="SSF117143">
    <property type="entry name" value="Flagellar hook protein flgE"/>
    <property type="match status" value="1"/>
</dbReference>
<dbReference type="Pfam" id="PF22692">
    <property type="entry name" value="LlgE_F_G_D1"/>
    <property type="match status" value="1"/>
</dbReference>
<dbReference type="STRING" id="728005.SAMN04488059_10766"/>
<dbReference type="InterPro" id="IPR001444">
    <property type="entry name" value="Flag_bb_rod_N"/>
</dbReference>
<dbReference type="InterPro" id="IPR019776">
    <property type="entry name" value="Flagellar_basal_body_rod_CS"/>
</dbReference>
<dbReference type="PROSITE" id="PS00588">
    <property type="entry name" value="FLAGELLA_BB_ROD"/>
    <property type="match status" value="1"/>
</dbReference>
<name>A0A1I1KBI4_9HYPH</name>
<reference evidence="8 9" key="1">
    <citation type="submission" date="2016-10" db="EMBL/GenBank/DDBJ databases">
        <authorList>
            <person name="de Groot N.N."/>
        </authorList>
    </citation>
    <scope>NUCLEOTIDE SEQUENCE [LARGE SCALE GENOMIC DNA]</scope>
    <source>
        <strain evidence="8 9">CGMCC 1.10210</strain>
    </source>
</reference>
<keyword evidence="3 4" id="KW-0975">Bacterial flagellum</keyword>
<dbReference type="PANTHER" id="PTHR30435">
    <property type="entry name" value="FLAGELLAR PROTEIN"/>
    <property type="match status" value="1"/>
</dbReference>
<comment type="subunit">
    <text evidence="4">The basal body constitutes a major portion of the flagellar organelle and consists of five rings (E,L,P,S, and M) mounted on a central rod. The rod consists of about 26 subunits of FlgG in the distal portion, and FlgB, FlgC and FlgF are thought to build up the proximal portion of the rod with about 6 subunits each.</text>
</comment>
<dbReference type="NCBIfam" id="TIGR03506">
    <property type="entry name" value="FlgEFG_subfam"/>
    <property type="match status" value="1"/>
</dbReference>
<evidence type="ECO:0000256" key="3">
    <source>
        <dbReference type="ARBA" id="ARBA00023143"/>
    </source>
</evidence>
<keyword evidence="8" id="KW-0282">Flagellum</keyword>
<evidence type="ECO:0000256" key="4">
    <source>
        <dbReference type="RuleBase" id="RU362116"/>
    </source>
</evidence>
<evidence type="ECO:0000259" key="5">
    <source>
        <dbReference type="Pfam" id="PF00460"/>
    </source>
</evidence>
<protein>
    <recommendedName>
        <fullName evidence="4">Flagellar basal-body rod protein FlgF</fullName>
    </recommendedName>
</protein>
<dbReference type="NCBIfam" id="TIGR02490">
    <property type="entry name" value="flgF"/>
    <property type="match status" value="1"/>
</dbReference>
<evidence type="ECO:0000259" key="6">
    <source>
        <dbReference type="Pfam" id="PF06429"/>
    </source>
</evidence>
<dbReference type="PANTHER" id="PTHR30435:SF19">
    <property type="entry name" value="FLAGELLAR BASAL-BODY ROD PROTEIN FLGG"/>
    <property type="match status" value="1"/>
</dbReference>
<dbReference type="InterPro" id="IPR010930">
    <property type="entry name" value="Flg_bb/hook_C_dom"/>
</dbReference>
<keyword evidence="8" id="KW-0969">Cilium</keyword>
<evidence type="ECO:0000256" key="2">
    <source>
        <dbReference type="ARBA" id="ARBA00009677"/>
    </source>
</evidence>
<evidence type="ECO:0000259" key="7">
    <source>
        <dbReference type="Pfam" id="PF22692"/>
    </source>
</evidence>
<dbReference type="Pfam" id="PF00460">
    <property type="entry name" value="Flg_bb_rod"/>
    <property type="match status" value="1"/>
</dbReference>
<proteinExistence type="inferred from homology"/>
<keyword evidence="8" id="KW-0966">Cell projection</keyword>
<comment type="subcellular location">
    <subcellularLocation>
        <location evidence="1 4">Bacterial flagellum basal body</location>
    </subcellularLocation>
</comment>
<feature type="domain" description="Flagellar basal-body/hook protein C-terminal" evidence="6">
    <location>
        <begin position="195"/>
        <end position="239"/>
    </location>
</feature>